<protein>
    <submittedName>
        <fullName evidence="2">Uncharacterized protein</fullName>
    </submittedName>
</protein>
<dbReference type="EMBL" id="BAVS01000004">
    <property type="protein sequence ID" value="GAE92417.1"/>
    <property type="molecule type" value="Genomic_DNA"/>
</dbReference>
<dbReference type="Proteomes" id="UP000019102">
    <property type="component" value="Unassembled WGS sequence"/>
</dbReference>
<evidence type="ECO:0000256" key="1">
    <source>
        <dbReference type="SAM" id="Phobius"/>
    </source>
</evidence>
<accession>W4VGV0</accession>
<feature type="transmembrane region" description="Helical" evidence="1">
    <location>
        <begin position="482"/>
        <end position="504"/>
    </location>
</feature>
<keyword evidence="3" id="KW-1185">Reference proteome</keyword>
<proteinExistence type="predicted"/>
<feature type="transmembrane region" description="Helical" evidence="1">
    <location>
        <begin position="510"/>
        <end position="536"/>
    </location>
</feature>
<feature type="transmembrane region" description="Helical" evidence="1">
    <location>
        <begin position="124"/>
        <end position="145"/>
    </location>
</feature>
<feature type="transmembrane region" description="Helical" evidence="1">
    <location>
        <begin position="351"/>
        <end position="371"/>
    </location>
</feature>
<feature type="transmembrane region" description="Helical" evidence="1">
    <location>
        <begin position="192"/>
        <end position="216"/>
    </location>
</feature>
<feature type="transmembrane region" description="Helical" evidence="1">
    <location>
        <begin position="246"/>
        <end position="268"/>
    </location>
</feature>
<keyword evidence="1" id="KW-0472">Membrane</keyword>
<dbReference type="AlphaFoldDB" id="W4VGV0"/>
<feature type="transmembrane region" description="Helical" evidence="1">
    <location>
        <begin position="409"/>
        <end position="427"/>
    </location>
</feature>
<keyword evidence="1" id="KW-1133">Transmembrane helix</keyword>
<dbReference type="STRING" id="1298598.JCM21714_1415"/>
<keyword evidence="1" id="KW-0812">Transmembrane</keyword>
<organism evidence="2 3">
    <name type="scientific">Gracilibacillus boraciitolerans JCM 21714</name>
    <dbReference type="NCBI Taxonomy" id="1298598"/>
    <lineage>
        <taxon>Bacteria</taxon>
        <taxon>Bacillati</taxon>
        <taxon>Bacillota</taxon>
        <taxon>Bacilli</taxon>
        <taxon>Bacillales</taxon>
        <taxon>Bacillaceae</taxon>
        <taxon>Gracilibacillus</taxon>
    </lineage>
</organism>
<evidence type="ECO:0000313" key="3">
    <source>
        <dbReference type="Proteomes" id="UP000019102"/>
    </source>
</evidence>
<gene>
    <name evidence="2" type="ORF">JCM21714_1415</name>
</gene>
<feature type="transmembrane region" description="Helical" evidence="1">
    <location>
        <begin position="68"/>
        <end position="89"/>
    </location>
</feature>
<feature type="transmembrane region" description="Helical" evidence="1">
    <location>
        <begin position="157"/>
        <end position="180"/>
    </location>
</feature>
<evidence type="ECO:0000313" key="2">
    <source>
        <dbReference type="EMBL" id="GAE92417.1"/>
    </source>
</evidence>
<dbReference type="OrthoDB" id="2938626at2"/>
<comment type="caution">
    <text evidence="2">The sequence shown here is derived from an EMBL/GenBank/DDBJ whole genome shotgun (WGS) entry which is preliminary data.</text>
</comment>
<feature type="transmembrane region" description="Helical" evidence="1">
    <location>
        <begin position="36"/>
        <end position="56"/>
    </location>
</feature>
<sequence length="551" mass="65250">MQYNHSLYYLIRYNTISKTRKILDDWELRNTNLRRVLISIPFILLSASILIFFISFNLSNKFPLPKGSYSSLLVTFIFIEQVLSSMSFFKNNKKIFLKDERKIIHQRRSVRILQFKSALILKTFWKSILTSFLFLLPILLSLYLTDNSELKLITLPLIIIMNFLINFLFSMLFAYIPYIVSIIWSKALRSIFIKIVFFIINLIVPIMIGLILFYLLKRFDVVQSLYEISTSTIFQHLNNVVPYHLFYNHIITAIITIFVATIVCLAVYKLWDRSLNKYDLIEYTEIDNQIYPNKMKIDRKNKTYYSILQKDRAFLFRMEGYFFNNFGNMLFLIMLFLGFGFPFILKYFEDYPIQASLLLVFVISSLFYQLVGDAIKIILSVELDLKNFHLFHSNISNLWQLARPKLTNYNIIVCLLSTFLSLILLFWQSSQILLHFVFLVILLSNGFLHGLIQISSIILYPKLNWEHLYELGESSKAKTFTNIYEAFVFVFNLQLIGIVGFLLYKFKNMSLVILLSFTLIIVIFTILNYIFSILYLRKLNMNERYVIDDRD</sequence>
<reference evidence="2 3" key="1">
    <citation type="journal article" date="2014" name="Genome Announc.">
        <title>Draft Genome Sequence of the Boron-Tolerant and Moderately Halotolerant Bacterium Gracilibacillus boraciitolerans JCM 21714T.</title>
        <authorList>
            <person name="Ahmed I."/>
            <person name="Oshima K."/>
            <person name="Suda W."/>
            <person name="Kitamura K."/>
            <person name="Iida T."/>
            <person name="Ohmori Y."/>
            <person name="Fujiwara T."/>
            <person name="Hattori M."/>
            <person name="Ohkuma M."/>
        </authorList>
    </citation>
    <scope>NUCLEOTIDE SEQUENCE [LARGE SCALE GENOMIC DNA]</scope>
    <source>
        <strain evidence="2 3">JCM 21714</strain>
    </source>
</reference>
<feature type="transmembrane region" description="Helical" evidence="1">
    <location>
        <begin position="433"/>
        <end position="461"/>
    </location>
</feature>
<name>W4VGV0_9BACI</name>
<feature type="transmembrane region" description="Helical" evidence="1">
    <location>
        <begin position="322"/>
        <end position="345"/>
    </location>
</feature>